<proteinExistence type="predicted"/>
<gene>
    <name evidence="2" type="ORF">CSAL01_10894</name>
</gene>
<dbReference type="Proteomes" id="UP000070121">
    <property type="component" value="Unassembled WGS sequence"/>
</dbReference>
<protein>
    <submittedName>
        <fullName evidence="2">Uncharacterized protein</fullName>
    </submittedName>
</protein>
<reference evidence="2 3" key="1">
    <citation type="submission" date="2014-02" db="EMBL/GenBank/DDBJ databases">
        <title>The genome sequence of Colletotrichum salicis CBS 607.94.</title>
        <authorList>
            <person name="Baroncelli R."/>
            <person name="Thon M.R."/>
        </authorList>
    </citation>
    <scope>NUCLEOTIDE SEQUENCE [LARGE SCALE GENOMIC DNA]</scope>
    <source>
        <strain evidence="2 3">CBS 607.94</strain>
    </source>
</reference>
<accession>A0A135UUP4</accession>
<feature type="chain" id="PRO_5007805241" evidence="1">
    <location>
        <begin position="21"/>
        <end position="149"/>
    </location>
</feature>
<sequence length="149" mass="15695">MSRLLLLIIITTTLISAASAVVCTQAETYCGSRLLKVGSYLLPRSPYLPYQILHGASLLTSSVDSKNRKAIEGALTSGRQSIDDAHIEQSIFWCAPSGVPVPGDSGLLFITYCGPENICQEGGALGGVGDACAPSTGGGLSHRRHHHHH</sequence>
<keyword evidence="1" id="KW-0732">Signal</keyword>
<dbReference type="OrthoDB" id="4186099at2759"/>
<dbReference type="AlphaFoldDB" id="A0A135UUP4"/>
<organism evidence="2 3">
    <name type="scientific">Colletotrichum salicis</name>
    <dbReference type="NCBI Taxonomy" id="1209931"/>
    <lineage>
        <taxon>Eukaryota</taxon>
        <taxon>Fungi</taxon>
        <taxon>Dikarya</taxon>
        <taxon>Ascomycota</taxon>
        <taxon>Pezizomycotina</taxon>
        <taxon>Sordariomycetes</taxon>
        <taxon>Hypocreomycetidae</taxon>
        <taxon>Glomerellales</taxon>
        <taxon>Glomerellaceae</taxon>
        <taxon>Colletotrichum</taxon>
        <taxon>Colletotrichum acutatum species complex</taxon>
    </lineage>
</organism>
<feature type="signal peptide" evidence="1">
    <location>
        <begin position="1"/>
        <end position="20"/>
    </location>
</feature>
<evidence type="ECO:0000313" key="2">
    <source>
        <dbReference type="EMBL" id="KXH64119.1"/>
    </source>
</evidence>
<keyword evidence="3" id="KW-1185">Reference proteome</keyword>
<evidence type="ECO:0000313" key="3">
    <source>
        <dbReference type="Proteomes" id="UP000070121"/>
    </source>
</evidence>
<comment type="caution">
    <text evidence="2">The sequence shown here is derived from an EMBL/GenBank/DDBJ whole genome shotgun (WGS) entry which is preliminary data.</text>
</comment>
<dbReference type="EMBL" id="JFFI01001012">
    <property type="protein sequence ID" value="KXH64119.1"/>
    <property type="molecule type" value="Genomic_DNA"/>
</dbReference>
<name>A0A135UUP4_9PEZI</name>
<evidence type="ECO:0000256" key="1">
    <source>
        <dbReference type="SAM" id="SignalP"/>
    </source>
</evidence>